<dbReference type="SUPFAM" id="SSF49493">
    <property type="entry name" value="HSP40/DnaJ peptide-binding domain"/>
    <property type="match status" value="2"/>
</dbReference>
<dbReference type="InterPro" id="IPR001623">
    <property type="entry name" value="DnaJ_domain"/>
</dbReference>
<dbReference type="PANTHER" id="PTHR44145">
    <property type="entry name" value="DNAJ HOMOLOG SUBFAMILY A MEMBER 3, MITOCHONDRIAL"/>
    <property type="match status" value="1"/>
</dbReference>
<sequence length="422" mass="46748">MSLTVKQITRLYSLLSLNFKRTGYLLPTVQRHIGTEKLNHIRQLHTSLRLSKDYYKILGVDKKASAKEIKKAYYKLAKQYHPDVNKDKSAPEKFRELTQAYEVLSDESKRAHYDSTGDNPFASAGGSSNYGASDWQKKAEEMYEQVYKDFFRRSGINTGWGKGFAESYAGFDRTSQIVLSITFEEAVRGASKEINVNVVDNCGRCGGSGCEPPYKKVLCPYCNGTGMITSKQGGFIFSSSCDRCSGTGSYNKNPCMDCEGHGKILQNRSSTINIPAGIDNGDSIKYKVGSQDVYVTFQVSPSKIHVRDKYDIYTDVSISLTQAALGGTVVVPGLKGDTTINIPKGTSSHSRFALKGHGIKRVNDYGIGDQYINIKVHIPKNLTEKQKKALLMFAEDETDINGTVSGLKEGLDKKKVKFSEKD</sequence>
<dbReference type="Pfam" id="PF00226">
    <property type="entry name" value="DnaJ"/>
    <property type="match status" value="1"/>
</dbReference>
<dbReference type="Pfam" id="PF01556">
    <property type="entry name" value="DnaJ_C"/>
    <property type="match status" value="1"/>
</dbReference>
<dbReference type="Gene3D" id="2.60.260.20">
    <property type="entry name" value="Urease metallochaperone UreE, N-terminal domain"/>
    <property type="match status" value="2"/>
</dbReference>
<dbReference type="Pfam" id="PF00684">
    <property type="entry name" value="DnaJ_CXXCXGXG"/>
    <property type="match status" value="1"/>
</dbReference>
<dbReference type="SMART" id="SM00271">
    <property type="entry name" value="DnaJ"/>
    <property type="match status" value="1"/>
</dbReference>
<name>A0A0K0EFI1_STRER</name>
<evidence type="ECO:0000256" key="3">
    <source>
        <dbReference type="ARBA" id="ARBA00022771"/>
    </source>
</evidence>
<keyword evidence="3 6" id="KW-0863">Zinc-finger</keyword>
<dbReference type="FunFam" id="2.60.260.20:FF:000005">
    <property type="entry name" value="Chaperone protein dnaJ 1, mitochondrial"/>
    <property type="match status" value="1"/>
</dbReference>
<dbReference type="InterPro" id="IPR036869">
    <property type="entry name" value="J_dom_sf"/>
</dbReference>
<keyword evidence="5" id="KW-0143">Chaperone</keyword>
<dbReference type="PRINTS" id="PR00625">
    <property type="entry name" value="JDOMAIN"/>
</dbReference>
<evidence type="ECO:0000256" key="1">
    <source>
        <dbReference type="ARBA" id="ARBA00022723"/>
    </source>
</evidence>
<evidence type="ECO:0000313" key="9">
    <source>
        <dbReference type="Proteomes" id="UP000035681"/>
    </source>
</evidence>
<proteinExistence type="inferred from homology"/>
<feature type="domain" description="J" evidence="7">
    <location>
        <begin position="53"/>
        <end position="117"/>
    </location>
</feature>
<evidence type="ECO:0000259" key="7">
    <source>
        <dbReference type="PROSITE" id="PS50076"/>
    </source>
</evidence>
<dbReference type="PROSITE" id="PS00636">
    <property type="entry name" value="DNAJ_1"/>
    <property type="match status" value="1"/>
</dbReference>
<dbReference type="InterPro" id="IPR036410">
    <property type="entry name" value="HSP_DnaJ_Cys-rich_dom_sf"/>
</dbReference>
<dbReference type="GO" id="GO:0043066">
    <property type="term" value="P:negative regulation of apoptotic process"/>
    <property type="evidence" value="ECO:0007669"/>
    <property type="project" value="TreeGrafter"/>
</dbReference>
<dbReference type="Gene3D" id="1.10.287.110">
    <property type="entry name" value="DnaJ domain"/>
    <property type="match status" value="1"/>
</dbReference>
<dbReference type="CDD" id="cd10719">
    <property type="entry name" value="DnaJ_zf"/>
    <property type="match status" value="1"/>
</dbReference>
<dbReference type="InterPro" id="IPR001305">
    <property type="entry name" value="HSP_DnaJ_Cys-rich_dom"/>
</dbReference>
<dbReference type="WBParaSite" id="TCONS_00010271.p1">
    <property type="protein sequence ID" value="TCONS_00010271.p1"/>
    <property type="gene ID" value="XLOC_007967"/>
</dbReference>
<dbReference type="InterPro" id="IPR008971">
    <property type="entry name" value="HSP40/DnaJ_pept-bd"/>
</dbReference>
<dbReference type="PROSITE" id="PS50076">
    <property type="entry name" value="DNAJ_2"/>
    <property type="match status" value="1"/>
</dbReference>
<protein>
    <submittedName>
        <fullName evidence="10">Chaperone protein DnaJ</fullName>
    </submittedName>
</protein>
<keyword evidence="9" id="KW-1185">Reference proteome</keyword>
<keyword evidence="1 6" id="KW-0479">Metal-binding</keyword>
<feature type="zinc finger region" description="CR-type" evidence="6">
    <location>
        <begin position="189"/>
        <end position="267"/>
    </location>
</feature>
<dbReference type="InterPro" id="IPR018253">
    <property type="entry name" value="DnaJ_domain_CS"/>
</dbReference>
<evidence type="ECO:0000256" key="5">
    <source>
        <dbReference type="ARBA" id="ARBA00023186"/>
    </source>
</evidence>
<dbReference type="InterPro" id="IPR051938">
    <property type="entry name" value="Apopto_cytoskel_mod"/>
</dbReference>
<dbReference type="Gene3D" id="2.10.230.10">
    <property type="entry name" value="Heat shock protein DnaJ, cysteine-rich domain"/>
    <property type="match status" value="1"/>
</dbReference>
<evidence type="ECO:0000256" key="6">
    <source>
        <dbReference type="PROSITE-ProRule" id="PRU00546"/>
    </source>
</evidence>
<dbReference type="GO" id="GO:0009408">
    <property type="term" value="P:response to heat"/>
    <property type="evidence" value="ECO:0007669"/>
    <property type="project" value="InterPro"/>
</dbReference>
<dbReference type="PANTHER" id="PTHR44145:SF3">
    <property type="entry name" value="DNAJ HOMOLOG SUBFAMILY A MEMBER 3, MITOCHONDRIAL"/>
    <property type="match status" value="1"/>
</dbReference>
<dbReference type="STRING" id="6248.A0A0K0EFI1"/>
<dbReference type="CDD" id="cd06257">
    <property type="entry name" value="DnaJ"/>
    <property type="match status" value="1"/>
</dbReference>
<dbReference type="WBParaSite" id="SSTP_0000824400.1">
    <property type="protein sequence ID" value="SSTP_0000824400.1"/>
    <property type="gene ID" value="SSTP_0000824400"/>
</dbReference>
<evidence type="ECO:0000256" key="2">
    <source>
        <dbReference type="ARBA" id="ARBA00022737"/>
    </source>
</evidence>
<dbReference type="InterPro" id="IPR002939">
    <property type="entry name" value="DnaJ_C"/>
</dbReference>
<dbReference type="SUPFAM" id="SSF57938">
    <property type="entry name" value="DnaJ/Hsp40 cysteine-rich domain"/>
    <property type="match status" value="1"/>
</dbReference>
<accession>A0A0K0EFI1</accession>
<dbReference type="GO" id="GO:0006457">
    <property type="term" value="P:protein folding"/>
    <property type="evidence" value="ECO:0007669"/>
    <property type="project" value="InterPro"/>
</dbReference>
<evidence type="ECO:0000256" key="4">
    <source>
        <dbReference type="ARBA" id="ARBA00022833"/>
    </source>
</evidence>
<dbReference type="SUPFAM" id="SSF46565">
    <property type="entry name" value="Chaperone J-domain"/>
    <property type="match status" value="1"/>
</dbReference>
<feature type="domain" description="CR-type" evidence="8">
    <location>
        <begin position="189"/>
        <end position="267"/>
    </location>
</feature>
<dbReference type="GO" id="GO:0031072">
    <property type="term" value="F:heat shock protein binding"/>
    <property type="evidence" value="ECO:0007669"/>
    <property type="project" value="InterPro"/>
</dbReference>
<dbReference type="GO" id="GO:0051082">
    <property type="term" value="F:unfolded protein binding"/>
    <property type="evidence" value="ECO:0007669"/>
    <property type="project" value="InterPro"/>
</dbReference>
<dbReference type="CDD" id="cd10747">
    <property type="entry name" value="DnaJ_C"/>
    <property type="match status" value="1"/>
</dbReference>
<dbReference type="GO" id="GO:0007005">
    <property type="term" value="P:mitochondrion organization"/>
    <property type="evidence" value="ECO:0007669"/>
    <property type="project" value="TreeGrafter"/>
</dbReference>
<dbReference type="GO" id="GO:0008270">
    <property type="term" value="F:zinc ion binding"/>
    <property type="evidence" value="ECO:0007669"/>
    <property type="project" value="UniProtKB-KW"/>
</dbReference>
<dbReference type="PROSITE" id="PS51188">
    <property type="entry name" value="ZF_CR"/>
    <property type="match status" value="1"/>
</dbReference>
<keyword evidence="4 6" id="KW-0862">Zinc</keyword>
<dbReference type="GO" id="GO:0005524">
    <property type="term" value="F:ATP binding"/>
    <property type="evidence" value="ECO:0007669"/>
    <property type="project" value="InterPro"/>
</dbReference>
<reference evidence="10" key="1">
    <citation type="submission" date="2015-08" db="UniProtKB">
        <authorList>
            <consortium name="WormBaseParasite"/>
        </authorList>
    </citation>
    <scope>IDENTIFICATION</scope>
</reference>
<dbReference type="HAMAP" id="MF_01152">
    <property type="entry name" value="DnaJ"/>
    <property type="match status" value="1"/>
</dbReference>
<dbReference type="Proteomes" id="UP000035681">
    <property type="component" value="Unplaced"/>
</dbReference>
<dbReference type="AlphaFoldDB" id="A0A0K0EFI1"/>
<keyword evidence="2" id="KW-0677">Repeat</keyword>
<dbReference type="InterPro" id="IPR012724">
    <property type="entry name" value="DnaJ"/>
</dbReference>
<organism evidence="10">
    <name type="scientific">Strongyloides stercoralis</name>
    <name type="common">Threadworm</name>
    <dbReference type="NCBI Taxonomy" id="6248"/>
    <lineage>
        <taxon>Eukaryota</taxon>
        <taxon>Metazoa</taxon>
        <taxon>Ecdysozoa</taxon>
        <taxon>Nematoda</taxon>
        <taxon>Chromadorea</taxon>
        <taxon>Rhabditida</taxon>
        <taxon>Tylenchina</taxon>
        <taxon>Panagrolaimomorpha</taxon>
        <taxon>Strongyloidoidea</taxon>
        <taxon>Strongyloididae</taxon>
        <taxon>Strongyloides</taxon>
    </lineage>
</organism>
<dbReference type="GO" id="GO:0005739">
    <property type="term" value="C:mitochondrion"/>
    <property type="evidence" value="ECO:0007669"/>
    <property type="project" value="TreeGrafter"/>
</dbReference>
<evidence type="ECO:0000313" key="10">
    <source>
        <dbReference type="WBParaSite" id="SSTP_0000824400.1"/>
    </source>
</evidence>
<evidence type="ECO:0000259" key="8">
    <source>
        <dbReference type="PROSITE" id="PS51188"/>
    </source>
</evidence>